<accession>B2XX65</accession>
<evidence type="ECO:0000256" key="1">
    <source>
        <dbReference type="SAM" id="Phobius"/>
    </source>
</evidence>
<sequence>MKNIIIKNIIKIINGITLAIALFDIVAVWGLKEKINGLEMVSKISPKGEQSLGVYILDSIMSNDVILNTINFSVLVLIVLVIFVNILVIGDFKNNTKIIHLMNVIWFGLSSLLIYINGELGEKLRSLKDHQFEVYSNQYFSLIKKLKEVEKIELLKKIFSDNNIKDVKFIDKAINSENLKNLNGFEIQDLSVKYISLYEKELVVLKEQSQGSLWNKVVTYIQNHPDDFFIAVVGGLVFAVLVNKIIDQKEEIASLNNFINNELTAQTTQTGPAGYTVHSQNCFDSLDILVDAVRGFADGILPLSADTLALQGEIAEQVSIHANSHSDASMLFFSIAQTPEIQSQFYQLLNAAV</sequence>
<proteinExistence type="predicted"/>
<feature type="transmembrane region" description="Helical" evidence="1">
    <location>
        <begin position="101"/>
        <end position="118"/>
    </location>
</feature>
<dbReference type="EMBL" id="EU275727">
    <property type="protein sequence ID" value="ABX45187.1"/>
    <property type="molecule type" value="Genomic_DNA"/>
</dbReference>
<dbReference type="GeneID" id="6276341"/>
<dbReference type="KEGG" id="dfa:Difao_mp03"/>
<dbReference type="AlphaFoldDB" id="B2XX65"/>
<feature type="transmembrane region" description="Helical" evidence="1">
    <location>
        <begin position="12"/>
        <end position="31"/>
    </location>
</feature>
<protein>
    <submittedName>
        <fullName evidence="2">Uncharacterized protein</fullName>
    </submittedName>
</protein>
<keyword evidence="1" id="KW-0472">Membrane</keyword>
<organism evidence="2">
    <name type="scientific">Cavenderia fasciculata</name>
    <name type="common">Slime mold</name>
    <name type="synonym">Dictyostelium fasciculatum</name>
    <dbReference type="NCBI Taxonomy" id="261658"/>
    <lineage>
        <taxon>Eukaryota</taxon>
        <taxon>Amoebozoa</taxon>
        <taxon>Evosea</taxon>
        <taxon>Eumycetozoa</taxon>
        <taxon>Dictyostelia</taxon>
        <taxon>Acytosteliales</taxon>
        <taxon>Cavenderiaceae</taxon>
        <taxon>Cavenderia</taxon>
    </lineage>
</organism>
<geneLocation type="mitochondrion" evidence="2"/>
<reference evidence="2" key="1">
    <citation type="journal article" date="2008" name="Mol. Biol. Evol.">
        <title>Mitochondrial genome evolution in the social amoebae.</title>
        <authorList>
            <person name="Heidel A.J."/>
            <person name="Gloeckner G."/>
        </authorList>
    </citation>
    <scope>NUCLEOTIDE SEQUENCE</scope>
    <source>
        <strain evidence="2">SH3</strain>
    </source>
</reference>
<keyword evidence="1" id="KW-0812">Transmembrane</keyword>
<dbReference type="RefSeq" id="YP_001876513.1">
    <property type="nucleotide sequence ID" value="NC_010653.1"/>
</dbReference>
<keyword evidence="1" id="KW-1133">Transmembrane helix</keyword>
<evidence type="ECO:0000313" key="2">
    <source>
        <dbReference type="EMBL" id="ABX45187.1"/>
    </source>
</evidence>
<feature type="transmembrane region" description="Helical" evidence="1">
    <location>
        <begin position="65"/>
        <end position="89"/>
    </location>
</feature>
<name>B2XX65_CACFS</name>
<keyword evidence="2" id="KW-0496">Mitochondrion</keyword>